<protein>
    <submittedName>
        <fullName evidence="6">Histidine phosphatase superfamily</fullName>
    </submittedName>
</protein>
<dbReference type="CDD" id="cd07061">
    <property type="entry name" value="HP_HAP_like"/>
    <property type="match status" value="1"/>
</dbReference>
<gene>
    <name evidence="6" type="ORF">FB567DRAFT_535570</name>
</gene>
<dbReference type="SUPFAM" id="SSF53254">
    <property type="entry name" value="Phosphoglycerate mutase-like"/>
    <property type="match status" value="1"/>
</dbReference>
<feature type="active site" description="Proton donor" evidence="3">
    <location>
        <position position="336"/>
    </location>
</feature>
<evidence type="ECO:0000256" key="5">
    <source>
        <dbReference type="SAM" id="SignalP"/>
    </source>
</evidence>
<keyword evidence="1" id="KW-0378">Hydrolase</keyword>
<dbReference type="InterPro" id="IPR016274">
    <property type="entry name" value="Histidine_acid_Pase_euk"/>
</dbReference>
<feature type="chain" id="PRO_5035446393" evidence="5">
    <location>
        <begin position="21"/>
        <end position="480"/>
    </location>
</feature>
<proteinExistence type="predicted"/>
<keyword evidence="5" id="KW-0732">Signal</keyword>
<dbReference type="GO" id="GO:0003993">
    <property type="term" value="F:acid phosphatase activity"/>
    <property type="evidence" value="ECO:0007669"/>
    <property type="project" value="TreeGrafter"/>
</dbReference>
<evidence type="ECO:0000256" key="3">
    <source>
        <dbReference type="PIRSR" id="PIRSR000894-1"/>
    </source>
</evidence>
<evidence type="ECO:0000313" key="7">
    <source>
        <dbReference type="Proteomes" id="UP000813461"/>
    </source>
</evidence>
<dbReference type="AlphaFoldDB" id="A0A8K0QW77"/>
<feature type="disulfide bond" evidence="4">
    <location>
        <begin position="420"/>
        <end position="428"/>
    </location>
</feature>
<dbReference type="PANTHER" id="PTHR20963:SF23">
    <property type="entry name" value="3-PHYTASE"/>
    <property type="match status" value="1"/>
</dbReference>
<feature type="disulfide bond" evidence="4">
    <location>
        <begin position="250"/>
        <end position="264"/>
    </location>
</feature>
<dbReference type="EMBL" id="JAGMVJ010000019">
    <property type="protein sequence ID" value="KAH7076148.1"/>
    <property type="molecule type" value="Genomic_DNA"/>
</dbReference>
<organism evidence="6 7">
    <name type="scientific">Paraphoma chrysanthemicola</name>
    <dbReference type="NCBI Taxonomy" id="798071"/>
    <lineage>
        <taxon>Eukaryota</taxon>
        <taxon>Fungi</taxon>
        <taxon>Dikarya</taxon>
        <taxon>Ascomycota</taxon>
        <taxon>Pezizomycotina</taxon>
        <taxon>Dothideomycetes</taxon>
        <taxon>Pleosporomycetidae</taxon>
        <taxon>Pleosporales</taxon>
        <taxon>Pleosporineae</taxon>
        <taxon>Phaeosphaeriaceae</taxon>
        <taxon>Paraphoma</taxon>
    </lineage>
</organism>
<dbReference type="PIRSF" id="PIRSF000894">
    <property type="entry name" value="Acid_phosphatase"/>
    <property type="match status" value="1"/>
</dbReference>
<reference evidence="6" key="1">
    <citation type="journal article" date="2021" name="Nat. Commun.">
        <title>Genetic determinants of endophytism in the Arabidopsis root mycobiome.</title>
        <authorList>
            <person name="Mesny F."/>
            <person name="Miyauchi S."/>
            <person name="Thiergart T."/>
            <person name="Pickel B."/>
            <person name="Atanasova L."/>
            <person name="Karlsson M."/>
            <person name="Huettel B."/>
            <person name="Barry K.W."/>
            <person name="Haridas S."/>
            <person name="Chen C."/>
            <person name="Bauer D."/>
            <person name="Andreopoulos W."/>
            <person name="Pangilinan J."/>
            <person name="LaButti K."/>
            <person name="Riley R."/>
            <person name="Lipzen A."/>
            <person name="Clum A."/>
            <person name="Drula E."/>
            <person name="Henrissat B."/>
            <person name="Kohler A."/>
            <person name="Grigoriev I.V."/>
            <person name="Martin F.M."/>
            <person name="Hacquard S."/>
        </authorList>
    </citation>
    <scope>NUCLEOTIDE SEQUENCE</scope>
    <source>
        <strain evidence="6">MPI-SDFR-AT-0120</strain>
    </source>
</reference>
<evidence type="ECO:0000313" key="6">
    <source>
        <dbReference type="EMBL" id="KAH7076148.1"/>
    </source>
</evidence>
<sequence>MMPSIINLLVAAATITVAAGDDFNILRHVGGNGQWFPGPEVTGISSEVPAGCRVDMAAFFSRHGSRYPDNGAYNEWRDLYKRIQAAGSFNVTDKKLEFLRTWKPVLSHPDRQIAQLSPTGYKELHDMGSTWRLRYSDLYEYNTPFTMWANWYRSSPRVRDSARLFAQGFVGPNATDLTTIYALNSSDPTSWMNSLATSDLCKAYNDEGGSPYKDEWDAIYLPPIRSRLNAQIHGSFNFTQWDVSIIPYLCGFETQITGRRSPFCDLFTESEVLQYEYAQDLRYWYGNGLGSDIEKYQMLPVVKMVAQRFVDGPNATYQTGNATFVPPKVIAAFSNDGQINQIIAALGVFDDEPQLPGNATVPDRKFRASRLVPMRGTVAFERLSCSAVSLNATGDSVKDAGHQAYMRIRLNEVVYPVVGCQDGPGSSCPLGSYNRIIQEKVNDAGSFTKLCNVTNPAFSSDPIATFFMDNTLSYATVVKP</sequence>
<dbReference type="Proteomes" id="UP000813461">
    <property type="component" value="Unassembled WGS sequence"/>
</dbReference>
<keyword evidence="4" id="KW-1015">Disulfide bond</keyword>
<dbReference type="Gene3D" id="3.40.50.1240">
    <property type="entry name" value="Phosphoglycerate mutase-like"/>
    <property type="match status" value="1"/>
</dbReference>
<keyword evidence="7" id="KW-1185">Reference proteome</keyword>
<dbReference type="Pfam" id="PF00328">
    <property type="entry name" value="His_Phos_2"/>
    <property type="match status" value="1"/>
</dbReference>
<keyword evidence="2" id="KW-0325">Glycoprotein</keyword>
<feature type="disulfide bond" evidence="4">
    <location>
        <begin position="52"/>
        <end position="385"/>
    </location>
</feature>
<evidence type="ECO:0000256" key="4">
    <source>
        <dbReference type="PIRSR" id="PIRSR000894-2"/>
    </source>
</evidence>
<name>A0A8K0QW77_9PLEO</name>
<dbReference type="PANTHER" id="PTHR20963">
    <property type="entry name" value="MULTIPLE INOSITOL POLYPHOSPHATE PHOSPHATASE-RELATED"/>
    <property type="match status" value="1"/>
</dbReference>
<dbReference type="OrthoDB" id="6509975at2759"/>
<feature type="signal peptide" evidence="5">
    <location>
        <begin position="1"/>
        <end position="20"/>
    </location>
</feature>
<dbReference type="InterPro" id="IPR029033">
    <property type="entry name" value="His_PPase_superfam"/>
</dbReference>
<evidence type="ECO:0000256" key="2">
    <source>
        <dbReference type="ARBA" id="ARBA00023180"/>
    </source>
</evidence>
<feature type="active site" description="Nucleophile" evidence="3">
    <location>
        <position position="63"/>
    </location>
</feature>
<evidence type="ECO:0000256" key="1">
    <source>
        <dbReference type="ARBA" id="ARBA00022801"/>
    </source>
</evidence>
<accession>A0A8K0QW77</accession>
<comment type="caution">
    <text evidence="6">The sequence shown here is derived from an EMBL/GenBank/DDBJ whole genome shotgun (WGS) entry which is preliminary data.</text>
</comment>
<dbReference type="InterPro" id="IPR000560">
    <property type="entry name" value="His_Pase_clade-2"/>
</dbReference>
<dbReference type="GO" id="GO:0009277">
    <property type="term" value="C:fungal-type cell wall"/>
    <property type="evidence" value="ECO:0007669"/>
    <property type="project" value="TreeGrafter"/>
</dbReference>